<name>A0A8X7QRR4_BRACI</name>
<dbReference type="Pfam" id="PF13456">
    <property type="entry name" value="RVT_3"/>
    <property type="match status" value="1"/>
</dbReference>
<feature type="domain" description="RNase H type-1" evidence="1">
    <location>
        <begin position="184"/>
        <end position="301"/>
    </location>
</feature>
<dbReference type="PANTHER" id="PTHR47074">
    <property type="entry name" value="BNAC02G40300D PROTEIN"/>
    <property type="match status" value="1"/>
</dbReference>
<dbReference type="GO" id="GO:0004523">
    <property type="term" value="F:RNA-DNA hybrid ribonuclease activity"/>
    <property type="evidence" value="ECO:0007669"/>
    <property type="project" value="InterPro"/>
</dbReference>
<keyword evidence="4" id="KW-1185">Reference proteome</keyword>
<dbReference type="OrthoDB" id="1024559at2759"/>
<feature type="domain" description="Reverse transcriptase zinc-binding" evidence="2">
    <location>
        <begin position="6"/>
        <end position="70"/>
    </location>
</feature>
<reference evidence="3 4" key="1">
    <citation type="submission" date="2020-02" db="EMBL/GenBank/DDBJ databases">
        <authorList>
            <person name="Ma Q."/>
            <person name="Huang Y."/>
            <person name="Song X."/>
            <person name="Pei D."/>
        </authorList>
    </citation>
    <scope>NUCLEOTIDE SEQUENCE [LARGE SCALE GENOMIC DNA]</scope>
    <source>
        <strain evidence="3">Sxm20200214</strain>
        <tissue evidence="3">Leaf</tissue>
    </source>
</reference>
<organism evidence="3 4">
    <name type="scientific">Brassica carinata</name>
    <name type="common">Ethiopian mustard</name>
    <name type="synonym">Abyssinian cabbage</name>
    <dbReference type="NCBI Taxonomy" id="52824"/>
    <lineage>
        <taxon>Eukaryota</taxon>
        <taxon>Viridiplantae</taxon>
        <taxon>Streptophyta</taxon>
        <taxon>Embryophyta</taxon>
        <taxon>Tracheophyta</taxon>
        <taxon>Spermatophyta</taxon>
        <taxon>Magnoliopsida</taxon>
        <taxon>eudicotyledons</taxon>
        <taxon>Gunneridae</taxon>
        <taxon>Pentapetalae</taxon>
        <taxon>rosids</taxon>
        <taxon>malvids</taxon>
        <taxon>Brassicales</taxon>
        <taxon>Brassicaceae</taxon>
        <taxon>Brassiceae</taxon>
        <taxon>Brassica</taxon>
    </lineage>
</organism>
<accession>A0A8X7QRR4</accession>
<dbReference type="InterPro" id="IPR052929">
    <property type="entry name" value="RNase_H-like_EbsB-rel"/>
</dbReference>
<evidence type="ECO:0008006" key="5">
    <source>
        <dbReference type="Google" id="ProtNLM"/>
    </source>
</evidence>
<evidence type="ECO:0000313" key="3">
    <source>
        <dbReference type="EMBL" id="KAG2274647.1"/>
    </source>
</evidence>
<dbReference type="InterPro" id="IPR026960">
    <property type="entry name" value="RVT-Znf"/>
</dbReference>
<dbReference type="GO" id="GO:0003676">
    <property type="term" value="F:nucleic acid binding"/>
    <property type="evidence" value="ECO:0007669"/>
    <property type="project" value="InterPro"/>
</dbReference>
<proteinExistence type="predicted"/>
<evidence type="ECO:0000259" key="1">
    <source>
        <dbReference type="Pfam" id="PF13456"/>
    </source>
</evidence>
<dbReference type="InterPro" id="IPR002156">
    <property type="entry name" value="RNaseH_domain"/>
</dbReference>
<sequence>MEQEIIEVKKKVWKIKTLPKIRTFLWGAVSGALAVADRLQKRGIILDTVCKLCNSNTESINHVLFQCLPALEILQSVNFPPDPSSIRSLCQNIKLALEMMSDVTISETNRRAIPWLLWAIWKNRNSIIYAGTQISTEVLTHQAVEEATIWTEVNSPATTLSSLSPALVIAPRWSPPRTGFVKCNVNANWRNSSSLYGGAWITRDHKGTVLHNARDAFTGAPNRLTAELCCIVWSMKSQIDLGHHEVIFSIDKAFAALANVAAWPRYRSLLEQIMVLKTRFRTASFEQESERSNSIVRDIARTLGGPAWFHNRIQDEAHTNI</sequence>
<evidence type="ECO:0000313" key="4">
    <source>
        <dbReference type="Proteomes" id="UP000886595"/>
    </source>
</evidence>
<dbReference type="AlphaFoldDB" id="A0A8X7QRR4"/>
<dbReference type="Proteomes" id="UP000886595">
    <property type="component" value="Unassembled WGS sequence"/>
</dbReference>
<protein>
    <recommendedName>
        <fullName evidence="5">Reverse transcriptase zinc-binding domain-containing protein</fullName>
    </recommendedName>
</protein>
<dbReference type="Pfam" id="PF13966">
    <property type="entry name" value="zf-RVT"/>
    <property type="match status" value="1"/>
</dbReference>
<evidence type="ECO:0000259" key="2">
    <source>
        <dbReference type="Pfam" id="PF13966"/>
    </source>
</evidence>
<comment type="caution">
    <text evidence="3">The sequence shown here is derived from an EMBL/GenBank/DDBJ whole genome shotgun (WGS) entry which is preliminary data.</text>
</comment>
<dbReference type="PANTHER" id="PTHR47074:SF53">
    <property type="entry name" value="REVERSE TRANSCRIPTASE-LIKE PROTEIN"/>
    <property type="match status" value="1"/>
</dbReference>
<gene>
    <name evidence="3" type="ORF">Bca52824_057202</name>
</gene>
<dbReference type="EMBL" id="JAAMPC010000012">
    <property type="protein sequence ID" value="KAG2274647.1"/>
    <property type="molecule type" value="Genomic_DNA"/>
</dbReference>